<reference evidence="1 2" key="1">
    <citation type="submission" date="2017-06" db="EMBL/GenBank/DDBJ databases">
        <title>Description of Avrilella dinanensis gen. nov. sp. nov.</title>
        <authorList>
            <person name="Leyer C."/>
            <person name="Sassi M."/>
            <person name="Minet J."/>
            <person name="Kayal S."/>
            <person name="Cattoir V."/>
        </authorList>
    </citation>
    <scope>NUCLEOTIDE SEQUENCE [LARGE SCALE GENOMIC DNA]</scope>
    <source>
        <strain evidence="1 2">UR159</strain>
    </source>
</reference>
<accession>A0A2M9R7J4</accession>
<evidence type="ECO:0000313" key="2">
    <source>
        <dbReference type="Proteomes" id="UP000231960"/>
    </source>
</evidence>
<organism evidence="1 2">
    <name type="scientific">Avrilella dinanensis</name>
    <dbReference type="NCBI Taxonomy" id="2008672"/>
    <lineage>
        <taxon>Bacteria</taxon>
        <taxon>Pseudomonadati</taxon>
        <taxon>Bacteroidota</taxon>
        <taxon>Flavobacteriia</taxon>
        <taxon>Flavobacteriales</taxon>
        <taxon>Flavobacteriaceae</taxon>
        <taxon>Avrilella</taxon>
    </lineage>
</organism>
<proteinExistence type="predicted"/>
<keyword evidence="2" id="KW-1185">Reference proteome</keyword>
<dbReference type="EMBL" id="NIPO01000001">
    <property type="protein sequence ID" value="PJR04836.1"/>
    <property type="molecule type" value="Genomic_DNA"/>
</dbReference>
<name>A0A2M9R7J4_9FLAO</name>
<gene>
    <name evidence="1" type="ORF">CDL10_10010</name>
</gene>
<dbReference type="AlphaFoldDB" id="A0A2M9R7J4"/>
<dbReference type="Proteomes" id="UP000231960">
    <property type="component" value="Unassembled WGS sequence"/>
</dbReference>
<sequence length="152" mass="17860">MEIYGRNLGGIVVIKKINEDIHRVVFATDFGNKLLDFEISSDSFKVNFFVDGMDNKRFLKALEDDFRMLLQPVYAIDKTFVGKNEIIYGSEQNSGNIYLFENKEDKFLYKMIFARKSKEKITFEFQNKKDTFAEHIGIIHHNMPFTIQLIKI</sequence>
<evidence type="ECO:0000313" key="1">
    <source>
        <dbReference type="EMBL" id="PJR04836.1"/>
    </source>
</evidence>
<protein>
    <submittedName>
        <fullName evidence="1">Uncharacterized protein</fullName>
    </submittedName>
</protein>
<comment type="caution">
    <text evidence="1">The sequence shown here is derived from an EMBL/GenBank/DDBJ whole genome shotgun (WGS) entry which is preliminary data.</text>
</comment>